<accession>A0A120KMW9</accession>
<dbReference type="PROSITE" id="PS51123">
    <property type="entry name" value="OMPA_2"/>
    <property type="match status" value="1"/>
</dbReference>
<evidence type="ECO:0000256" key="3">
    <source>
        <dbReference type="SAM" id="Phobius"/>
    </source>
</evidence>
<gene>
    <name evidence="5" type="ORF">AXF15_03885</name>
</gene>
<dbReference type="Pfam" id="PF00691">
    <property type="entry name" value="OmpA"/>
    <property type="match status" value="1"/>
</dbReference>
<dbReference type="GO" id="GO:0016020">
    <property type="term" value="C:membrane"/>
    <property type="evidence" value="ECO:0007669"/>
    <property type="project" value="UniProtKB-UniRule"/>
</dbReference>
<dbReference type="SUPFAM" id="SSF103088">
    <property type="entry name" value="OmpA-like"/>
    <property type="match status" value="1"/>
</dbReference>
<sequence length="294" mass="31809">MVLALPPAEDFMHEPTPDTIRDAHARLHPSPQAENPSARRLSGMELTLGSPLASQYLDVFNREMKPRSANWAIWWSDLMMTMFIMFAALYAFQIPVSRAVPSPSEPMPVVVRPRPDDAGSILARVHDQIRDVIQREGLGDSVIARLTPGKSLRVTLAGDAFFISGSATLRPEGKNALVPLARILRGAPHSLAVSGHASAGESLPDGSGPWTLSTARSGEVAKFLIRDGVSSDRVSLAGYGDQRPLRKDMAASARNRRVDLVLSMDNPTEPVSEIAQSGSGFRSWVAEKEPAGSR</sequence>
<keyword evidence="1 3" id="KW-0472">Membrane</keyword>
<keyword evidence="6" id="KW-1185">Reference proteome</keyword>
<dbReference type="InterPro" id="IPR050330">
    <property type="entry name" value="Bact_OuterMem_StrucFunc"/>
</dbReference>
<protein>
    <recommendedName>
        <fullName evidence="4">OmpA-like domain-containing protein</fullName>
    </recommendedName>
</protein>
<dbReference type="KEGG" id="doa:AXF15_03885"/>
<dbReference type="AlphaFoldDB" id="A0A120KMW9"/>
<evidence type="ECO:0000313" key="6">
    <source>
        <dbReference type="Proteomes" id="UP000063964"/>
    </source>
</evidence>
<reference evidence="6" key="1">
    <citation type="submission" date="2016-02" db="EMBL/GenBank/DDBJ databases">
        <authorList>
            <person name="Holder M.E."/>
            <person name="Ajami N.J."/>
            <person name="Petrosino J.F."/>
        </authorList>
    </citation>
    <scope>NUCLEOTIDE SEQUENCE [LARGE SCALE GENOMIC DNA]</scope>
    <source>
        <strain evidence="6">DSM 12838</strain>
    </source>
</reference>
<keyword evidence="3" id="KW-0812">Transmembrane</keyword>
<proteinExistence type="predicted"/>
<dbReference type="PANTHER" id="PTHR30329:SF21">
    <property type="entry name" value="LIPOPROTEIN YIAD-RELATED"/>
    <property type="match status" value="1"/>
</dbReference>
<keyword evidence="3" id="KW-1133">Transmembrane helix</keyword>
<feature type="region of interest" description="Disordered" evidence="2">
    <location>
        <begin position="270"/>
        <end position="294"/>
    </location>
</feature>
<evidence type="ECO:0000256" key="2">
    <source>
        <dbReference type="SAM" id="MobiDB-lite"/>
    </source>
</evidence>
<organism evidence="5 6">
    <name type="scientific">Desulfomicrobium orale DSM 12838</name>
    <dbReference type="NCBI Taxonomy" id="888061"/>
    <lineage>
        <taxon>Bacteria</taxon>
        <taxon>Pseudomonadati</taxon>
        <taxon>Thermodesulfobacteriota</taxon>
        <taxon>Desulfovibrionia</taxon>
        <taxon>Desulfovibrionales</taxon>
        <taxon>Desulfomicrobiaceae</taxon>
        <taxon>Desulfomicrobium</taxon>
    </lineage>
</organism>
<evidence type="ECO:0000259" key="4">
    <source>
        <dbReference type="PROSITE" id="PS51123"/>
    </source>
</evidence>
<dbReference type="STRING" id="888061.AXF15_03885"/>
<dbReference type="Gene3D" id="3.30.1330.60">
    <property type="entry name" value="OmpA-like domain"/>
    <property type="match status" value="1"/>
</dbReference>
<dbReference type="InterPro" id="IPR036737">
    <property type="entry name" value="OmpA-like_sf"/>
</dbReference>
<feature type="domain" description="OmpA-like" evidence="4">
    <location>
        <begin position="149"/>
        <end position="266"/>
    </location>
</feature>
<dbReference type="CDD" id="cd07185">
    <property type="entry name" value="OmpA_C-like"/>
    <property type="match status" value="1"/>
</dbReference>
<name>A0A120KMW9_9BACT</name>
<dbReference type="InterPro" id="IPR006665">
    <property type="entry name" value="OmpA-like"/>
</dbReference>
<evidence type="ECO:0000256" key="1">
    <source>
        <dbReference type="PROSITE-ProRule" id="PRU00473"/>
    </source>
</evidence>
<dbReference type="PANTHER" id="PTHR30329">
    <property type="entry name" value="STATOR ELEMENT OF FLAGELLAR MOTOR COMPLEX"/>
    <property type="match status" value="1"/>
</dbReference>
<feature type="compositionally biased region" description="Basic and acidic residues" evidence="2">
    <location>
        <begin position="285"/>
        <end position="294"/>
    </location>
</feature>
<evidence type="ECO:0000313" key="5">
    <source>
        <dbReference type="EMBL" id="AMD92331.1"/>
    </source>
</evidence>
<dbReference type="Proteomes" id="UP000063964">
    <property type="component" value="Chromosome"/>
</dbReference>
<dbReference type="EMBL" id="CP014230">
    <property type="protein sequence ID" value="AMD92331.1"/>
    <property type="molecule type" value="Genomic_DNA"/>
</dbReference>
<feature type="transmembrane region" description="Helical" evidence="3">
    <location>
        <begin position="71"/>
        <end position="92"/>
    </location>
</feature>